<organism evidence="2 3">
    <name type="scientific">Lysobacter yangpyeongensis</name>
    <dbReference type="NCBI Taxonomy" id="346182"/>
    <lineage>
        <taxon>Bacteria</taxon>
        <taxon>Pseudomonadati</taxon>
        <taxon>Pseudomonadota</taxon>
        <taxon>Gammaproteobacteria</taxon>
        <taxon>Lysobacterales</taxon>
        <taxon>Lysobacteraceae</taxon>
        <taxon>Lysobacter</taxon>
    </lineage>
</organism>
<keyword evidence="1" id="KW-0472">Membrane</keyword>
<protein>
    <recommendedName>
        <fullName evidence="4">DUF4134 domain-containing protein</fullName>
    </recommendedName>
</protein>
<evidence type="ECO:0000256" key="1">
    <source>
        <dbReference type="SAM" id="Phobius"/>
    </source>
</evidence>
<dbReference type="EMBL" id="JBHSNM010000010">
    <property type="protein sequence ID" value="MFC5571552.1"/>
    <property type="molecule type" value="Genomic_DNA"/>
</dbReference>
<reference evidence="3" key="1">
    <citation type="journal article" date="2019" name="Int. J. Syst. Evol. Microbiol.">
        <title>The Global Catalogue of Microorganisms (GCM) 10K type strain sequencing project: providing services to taxonomists for standard genome sequencing and annotation.</title>
        <authorList>
            <consortium name="The Broad Institute Genomics Platform"/>
            <consortium name="The Broad Institute Genome Sequencing Center for Infectious Disease"/>
            <person name="Wu L."/>
            <person name="Ma J."/>
        </authorList>
    </citation>
    <scope>NUCLEOTIDE SEQUENCE [LARGE SCALE GENOMIC DNA]</scope>
    <source>
        <strain evidence="3">KACC 11407</strain>
    </source>
</reference>
<keyword evidence="1" id="KW-0812">Transmembrane</keyword>
<evidence type="ECO:0008006" key="4">
    <source>
        <dbReference type="Google" id="ProtNLM"/>
    </source>
</evidence>
<evidence type="ECO:0000313" key="3">
    <source>
        <dbReference type="Proteomes" id="UP001596036"/>
    </source>
</evidence>
<name>A0ABW0SR35_9GAMM</name>
<keyword evidence="3" id="KW-1185">Reference proteome</keyword>
<keyword evidence="1" id="KW-1133">Transmembrane helix</keyword>
<feature type="transmembrane region" description="Helical" evidence="1">
    <location>
        <begin position="49"/>
        <end position="69"/>
    </location>
</feature>
<proteinExistence type="predicted"/>
<dbReference type="Proteomes" id="UP001596036">
    <property type="component" value="Unassembled WGS sequence"/>
</dbReference>
<evidence type="ECO:0000313" key="2">
    <source>
        <dbReference type="EMBL" id="MFC5571552.1"/>
    </source>
</evidence>
<comment type="caution">
    <text evidence="2">The sequence shown here is derived from an EMBL/GenBank/DDBJ whole genome shotgun (WGS) entry which is preliminary data.</text>
</comment>
<feature type="transmembrane region" description="Helical" evidence="1">
    <location>
        <begin position="16"/>
        <end position="37"/>
    </location>
</feature>
<gene>
    <name evidence="2" type="ORF">ACFPN1_15945</name>
</gene>
<dbReference type="RefSeq" id="WP_386756204.1">
    <property type="nucleotide sequence ID" value="NZ_JBHSNM010000010.1"/>
</dbReference>
<sequence>MNSQLEKATAHITGSFYSIAIAVIALSILSLVVAKTVGGKNRRQQRATAELTFAIGMVLFALLFLPRILS</sequence>
<accession>A0ABW0SR35</accession>